<reference evidence="2 3" key="1">
    <citation type="submission" date="2018-12" db="EMBL/GenBank/DDBJ databases">
        <authorList>
            <consortium name="Pathogen Informatics"/>
        </authorList>
    </citation>
    <scope>NUCLEOTIDE SEQUENCE [LARGE SCALE GENOMIC DNA]</scope>
    <source>
        <strain evidence="2 3">NCTC13489</strain>
    </source>
</reference>
<evidence type="ECO:0000259" key="1">
    <source>
        <dbReference type="Pfam" id="PF12146"/>
    </source>
</evidence>
<accession>A0A3S4UIJ5</accession>
<organism evidence="2 3">
    <name type="scientific">Kaistella antarctica</name>
    <dbReference type="NCBI Taxonomy" id="266748"/>
    <lineage>
        <taxon>Bacteria</taxon>
        <taxon>Pseudomonadati</taxon>
        <taxon>Bacteroidota</taxon>
        <taxon>Flavobacteriia</taxon>
        <taxon>Flavobacteriales</taxon>
        <taxon>Weeksellaceae</taxon>
        <taxon>Chryseobacterium group</taxon>
        <taxon>Kaistella</taxon>
    </lineage>
</organism>
<dbReference type="PANTHER" id="PTHR12277">
    <property type="entry name" value="ALPHA/BETA HYDROLASE DOMAIN-CONTAINING PROTEIN"/>
    <property type="match status" value="1"/>
</dbReference>
<protein>
    <submittedName>
        <fullName evidence="2">Lysophospholipase L2</fullName>
    </submittedName>
</protein>
<dbReference type="RefSeq" id="WP_034716589.1">
    <property type="nucleotide sequence ID" value="NZ_FOIX01000002.1"/>
</dbReference>
<evidence type="ECO:0000313" key="2">
    <source>
        <dbReference type="EMBL" id="VEH95779.1"/>
    </source>
</evidence>
<name>A0A3S4UIJ5_9FLAO</name>
<sequence length="257" mass="29918">MSEILKYLQEKVVFLPVVLPENHAFDFENNFVEYLWETPFEGKINVLHFKIKKPKGVILYFHGNADNLHRWGKIANEYTQFGYDVLVMDYRGYGKSSGPRNEDFLYSDAQFFYDFAREQYGEEKTIVYGRSLGGAFAIKVAAENKPKAVILEATFYNLQDIVNRWLPKKVTDRVAPTMTYHFLSNENISKVEVPLYHFHGTKDKIIPLKSGKKLFDVFEQSQSSIEKRFIEIAGASHDDLINYAEFVEEIKKILKDE</sequence>
<evidence type="ECO:0000313" key="3">
    <source>
        <dbReference type="Proteomes" id="UP000270036"/>
    </source>
</evidence>
<dbReference type="InterPro" id="IPR022742">
    <property type="entry name" value="Hydrolase_4"/>
</dbReference>
<dbReference type="KEGG" id="cant:NCTC13489_00245"/>
<gene>
    <name evidence="2" type="ORF">NCTC13489_00245</name>
</gene>
<dbReference type="Gene3D" id="3.40.50.1820">
    <property type="entry name" value="alpha/beta hydrolase"/>
    <property type="match status" value="1"/>
</dbReference>
<dbReference type="Proteomes" id="UP000270036">
    <property type="component" value="Chromosome"/>
</dbReference>
<dbReference type="InterPro" id="IPR029058">
    <property type="entry name" value="AB_hydrolase_fold"/>
</dbReference>
<dbReference type="PANTHER" id="PTHR12277:SF81">
    <property type="entry name" value="PROTEIN ABHD13"/>
    <property type="match status" value="1"/>
</dbReference>
<feature type="domain" description="Serine aminopeptidase S33" evidence="1">
    <location>
        <begin position="53"/>
        <end position="180"/>
    </location>
</feature>
<dbReference type="SUPFAM" id="SSF53474">
    <property type="entry name" value="alpha/beta-Hydrolases"/>
    <property type="match status" value="1"/>
</dbReference>
<dbReference type="OrthoDB" id="9777090at2"/>
<dbReference type="Pfam" id="PF12146">
    <property type="entry name" value="Hydrolase_4"/>
    <property type="match status" value="1"/>
</dbReference>
<proteinExistence type="predicted"/>
<dbReference type="AlphaFoldDB" id="A0A3S4UIJ5"/>
<dbReference type="EMBL" id="LR134441">
    <property type="protein sequence ID" value="VEH95779.1"/>
    <property type="molecule type" value="Genomic_DNA"/>
</dbReference>